<feature type="domain" description="Mis18" evidence="17">
    <location>
        <begin position="118"/>
        <end position="221"/>
    </location>
</feature>
<evidence type="ECO:0000256" key="10">
    <source>
        <dbReference type="ARBA" id="ARBA00022833"/>
    </source>
</evidence>
<evidence type="ECO:0000256" key="3">
    <source>
        <dbReference type="ARBA" id="ARBA00004584"/>
    </source>
</evidence>
<reference evidence="19" key="1">
    <citation type="submission" date="2025-08" db="UniProtKB">
        <authorList>
            <consortium name="RefSeq"/>
        </authorList>
    </citation>
    <scope>IDENTIFICATION</scope>
</reference>
<evidence type="ECO:0000256" key="7">
    <source>
        <dbReference type="ARBA" id="ARBA00022618"/>
    </source>
</evidence>
<evidence type="ECO:0000313" key="19">
    <source>
        <dbReference type="RefSeq" id="XP_034055426.1"/>
    </source>
</evidence>
<keyword evidence="6" id="KW-0597">Phosphoprotein</keyword>
<dbReference type="InParanoid" id="A0A6P8SXM3"/>
<evidence type="ECO:0000256" key="8">
    <source>
        <dbReference type="ARBA" id="ARBA00022723"/>
    </source>
</evidence>
<comment type="function">
    <text evidence="1">Required for recruitment of CENPA to centromeres and normal chromosome segregation during mitosis.</text>
</comment>
<comment type="subunit">
    <text evidence="16">Homodimer, and heterodimer with OIP5/MIS18B. Identified in a complex containing MIS18A, OIP5/MIS18B, MIS18BP1, RBBP7 and RBBP4.</text>
</comment>
<dbReference type="GO" id="GO:0000785">
    <property type="term" value="C:chromatin"/>
    <property type="evidence" value="ECO:0007669"/>
    <property type="project" value="TreeGrafter"/>
</dbReference>
<accession>A0A6P8SXM3</accession>
<proteinExistence type="predicted"/>
<evidence type="ECO:0000256" key="4">
    <source>
        <dbReference type="ARBA" id="ARBA00022454"/>
    </source>
</evidence>
<dbReference type="KEGG" id="gacu:117535159"/>
<dbReference type="GO" id="GO:0005634">
    <property type="term" value="C:nucleus"/>
    <property type="evidence" value="ECO:0007669"/>
    <property type="project" value="UniProtKB-SubCell"/>
</dbReference>
<dbReference type="Pfam" id="PF03226">
    <property type="entry name" value="Yippee-Mis18"/>
    <property type="match status" value="1"/>
</dbReference>
<keyword evidence="4" id="KW-0158">Chromosome</keyword>
<sequence>MFLLASTDNTRKHWAHFQIVSFPKAQFVKIGSSLSDERGSTHKLSSRDKGSSLSTFFQPRYRVSSKQLHFEYILDMASKVNSYKQRHTFINTTFESSIDSTAVEEKLFGHSEEEDDGPVVFICGKCKMPVGDSMSWDGSEASEEEEGQHQIRLKRVTDNVVVGEDTRLHEVSKRSLCLVVDLFCRGCDFVLGMVYSSTPKNLDHKRLAFCFNVANIDSYVLGSASQMLAAEGPKEQPVTLEYRGVVEQQLTEMKMLVMSMAQRLDDIDATLQD</sequence>
<protein>
    <recommendedName>
        <fullName evidence="15">Protein Mis18-alpha</fullName>
    </recommendedName>
</protein>
<evidence type="ECO:0000256" key="5">
    <source>
        <dbReference type="ARBA" id="ARBA00022499"/>
    </source>
</evidence>
<dbReference type="InterPro" id="IPR034752">
    <property type="entry name" value="Mis18"/>
</dbReference>
<organism evidence="18 19">
    <name type="scientific">Gymnodraco acuticeps</name>
    <name type="common">Antarctic dragonfish</name>
    <dbReference type="NCBI Taxonomy" id="8218"/>
    <lineage>
        <taxon>Eukaryota</taxon>
        <taxon>Metazoa</taxon>
        <taxon>Chordata</taxon>
        <taxon>Craniata</taxon>
        <taxon>Vertebrata</taxon>
        <taxon>Euteleostomi</taxon>
        <taxon>Actinopterygii</taxon>
        <taxon>Neopterygii</taxon>
        <taxon>Teleostei</taxon>
        <taxon>Neoteleostei</taxon>
        <taxon>Acanthomorphata</taxon>
        <taxon>Eupercaria</taxon>
        <taxon>Perciformes</taxon>
        <taxon>Notothenioidei</taxon>
        <taxon>Bathydraconidae</taxon>
        <taxon>Gymnodraco</taxon>
    </lineage>
</organism>
<keyword evidence="14" id="KW-0137">Centromere</keyword>
<keyword evidence="8" id="KW-0479">Metal-binding</keyword>
<evidence type="ECO:0000256" key="12">
    <source>
        <dbReference type="ARBA" id="ARBA00023242"/>
    </source>
</evidence>
<evidence type="ECO:0000313" key="18">
    <source>
        <dbReference type="Proteomes" id="UP000515161"/>
    </source>
</evidence>
<keyword evidence="10" id="KW-0862">Zinc</keyword>
<dbReference type="AlphaFoldDB" id="A0A6P8SXM3"/>
<evidence type="ECO:0000256" key="16">
    <source>
        <dbReference type="ARBA" id="ARBA00046705"/>
    </source>
</evidence>
<evidence type="ECO:0000259" key="17">
    <source>
        <dbReference type="PROSITE" id="PS51793"/>
    </source>
</evidence>
<dbReference type="GeneID" id="117535159"/>
<dbReference type="InterPro" id="IPR004910">
    <property type="entry name" value="Yippee/Mis18/Cereblon"/>
</dbReference>
<dbReference type="PANTHER" id="PTHR16431">
    <property type="entry name" value="NEUROGENIC PROTEIN MASTERMIND"/>
    <property type="match status" value="1"/>
</dbReference>
<keyword evidence="9" id="KW-0498">Mitosis</keyword>
<keyword evidence="11" id="KW-0832">Ubl conjugation</keyword>
<dbReference type="RefSeq" id="XP_034055426.1">
    <property type="nucleotide sequence ID" value="XM_034199535.1"/>
</dbReference>
<dbReference type="GO" id="GO:0000775">
    <property type="term" value="C:chromosome, centromeric region"/>
    <property type="evidence" value="ECO:0007669"/>
    <property type="project" value="UniProtKB-SubCell"/>
</dbReference>
<keyword evidence="12" id="KW-0539">Nucleus</keyword>
<comment type="subcellular location">
    <subcellularLocation>
        <location evidence="3">Chromosome</location>
        <location evidence="3">Centromere</location>
    </subcellularLocation>
    <subcellularLocation>
        <location evidence="2">Nucleus</location>
    </subcellularLocation>
</comment>
<keyword evidence="18" id="KW-1185">Reference proteome</keyword>
<keyword evidence="5" id="KW-1017">Isopeptide bond</keyword>
<dbReference type="GO" id="GO:0051301">
    <property type="term" value="P:cell division"/>
    <property type="evidence" value="ECO:0007669"/>
    <property type="project" value="UniProtKB-KW"/>
</dbReference>
<dbReference type="GO" id="GO:0034080">
    <property type="term" value="P:CENP-A containing chromatin assembly"/>
    <property type="evidence" value="ECO:0007669"/>
    <property type="project" value="TreeGrafter"/>
</dbReference>
<keyword evidence="7" id="KW-0132">Cell division</keyword>
<dbReference type="GO" id="GO:0046872">
    <property type="term" value="F:metal ion binding"/>
    <property type="evidence" value="ECO:0007669"/>
    <property type="project" value="UniProtKB-KW"/>
</dbReference>
<dbReference type="PANTHER" id="PTHR16431:SF2">
    <property type="entry name" value="PROTEIN MIS18-ALPHA"/>
    <property type="match status" value="1"/>
</dbReference>
<dbReference type="Proteomes" id="UP000515161">
    <property type="component" value="Unplaced"/>
</dbReference>
<dbReference type="GO" id="GO:0007059">
    <property type="term" value="P:chromosome segregation"/>
    <property type="evidence" value="ECO:0007669"/>
    <property type="project" value="TreeGrafter"/>
</dbReference>
<dbReference type="CTD" id="54069"/>
<evidence type="ECO:0000256" key="9">
    <source>
        <dbReference type="ARBA" id="ARBA00022776"/>
    </source>
</evidence>
<dbReference type="PROSITE" id="PS51793">
    <property type="entry name" value="MIS18"/>
    <property type="match status" value="1"/>
</dbReference>
<keyword evidence="13" id="KW-0131">Cell cycle</keyword>
<gene>
    <name evidence="19" type="primary">mis18a</name>
</gene>
<evidence type="ECO:0000256" key="15">
    <source>
        <dbReference type="ARBA" id="ARBA00039650"/>
    </source>
</evidence>
<evidence type="ECO:0000256" key="14">
    <source>
        <dbReference type="ARBA" id="ARBA00023328"/>
    </source>
</evidence>
<evidence type="ECO:0000256" key="6">
    <source>
        <dbReference type="ARBA" id="ARBA00022553"/>
    </source>
</evidence>
<evidence type="ECO:0000256" key="11">
    <source>
        <dbReference type="ARBA" id="ARBA00022843"/>
    </source>
</evidence>
<dbReference type="OrthoDB" id="74210at2759"/>
<name>A0A6P8SXM3_GYMAC</name>
<evidence type="ECO:0000256" key="2">
    <source>
        <dbReference type="ARBA" id="ARBA00004123"/>
    </source>
</evidence>
<evidence type="ECO:0000256" key="1">
    <source>
        <dbReference type="ARBA" id="ARBA00003694"/>
    </source>
</evidence>
<evidence type="ECO:0000256" key="13">
    <source>
        <dbReference type="ARBA" id="ARBA00023306"/>
    </source>
</evidence>